<accession>A0A9P8ADR8</accession>
<dbReference type="Proteomes" id="UP001049176">
    <property type="component" value="Chromosome 2"/>
</dbReference>
<dbReference type="AlphaFoldDB" id="A0A9P8ADR8"/>
<organism evidence="1 2">
    <name type="scientific">Marasmius oreades</name>
    <name type="common">fairy-ring Marasmius</name>
    <dbReference type="NCBI Taxonomy" id="181124"/>
    <lineage>
        <taxon>Eukaryota</taxon>
        <taxon>Fungi</taxon>
        <taxon>Dikarya</taxon>
        <taxon>Basidiomycota</taxon>
        <taxon>Agaricomycotina</taxon>
        <taxon>Agaricomycetes</taxon>
        <taxon>Agaricomycetidae</taxon>
        <taxon>Agaricales</taxon>
        <taxon>Marasmiineae</taxon>
        <taxon>Marasmiaceae</taxon>
        <taxon>Marasmius</taxon>
    </lineage>
</organism>
<dbReference type="RefSeq" id="XP_043014359.1">
    <property type="nucleotide sequence ID" value="XM_043149751.1"/>
</dbReference>
<dbReference type="EMBL" id="CM032182">
    <property type="protein sequence ID" value="KAG7097889.1"/>
    <property type="molecule type" value="Genomic_DNA"/>
</dbReference>
<gene>
    <name evidence="1" type="ORF">E1B28_005202</name>
</gene>
<proteinExistence type="predicted"/>
<keyword evidence="2" id="KW-1185">Reference proteome</keyword>
<dbReference type="OrthoDB" id="3063510at2759"/>
<sequence>MSFFQEACGVSIGQGTFNAVTGNQTNNTYNHCIFEQRKKKRTIYDEFLDIQRGLVRRIKDLDHIESLNFWNSRLQEYEVFRVERTISTAKIHGDSSSSSFTVVSYKGQDAQKAWKTEFRQFSETTNTTEMQLYGINRSSVPLLIFHGELLPVAHFWDRLGVFGQGYASTMAWNVLECEESEVWINPEQGTLIHGLEGPDYLADHMEFSTVETLPSSIELLLDEDVSVRYFSRLPLVKEFDREVINMLDHGSEIGKETSPISNQPRVFSTKTNSIIAVRSGSYWNRFGCLDDQVIMPDGRTRFTLTDEGSELRLYSDHYDDQNAWLLQASSVFHRLGISLDDDLSSYKLVSPSIYFRGSIEGSQRPLEDPPIYIFLHPFPPFKLLETESVLSTHTWSYDENGEIPIPRHQCEDLGLPTELSMNSIESVAYRWPSETYKPIHKWQIARGFDPTTTDFARYLEYPIYEVMPSEAGRFEKLCAAGPSEAPDFTESPCKDDQGQSVIGSIWSAITAPLTYAADEDSEISAALM</sequence>
<protein>
    <submittedName>
        <fullName evidence="1">Uncharacterized protein</fullName>
    </submittedName>
</protein>
<comment type="caution">
    <text evidence="1">The sequence shown here is derived from an EMBL/GenBank/DDBJ whole genome shotgun (WGS) entry which is preliminary data.</text>
</comment>
<reference evidence="1" key="1">
    <citation type="journal article" date="2021" name="Genome Biol. Evol.">
        <title>The assembled and annotated genome of the fairy-ring fungus Marasmius oreades.</title>
        <authorList>
            <person name="Hiltunen M."/>
            <person name="Ament-Velasquez S.L."/>
            <person name="Johannesson H."/>
        </authorList>
    </citation>
    <scope>NUCLEOTIDE SEQUENCE</scope>
    <source>
        <strain evidence="1">03SP1</strain>
    </source>
</reference>
<dbReference type="KEGG" id="more:E1B28_005202"/>
<evidence type="ECO:0000313" key="1">
    <source>
        <dbReference type="EMBL" id="KAG7097889.1"/>
    </source>
</evidence>
<evidence type="ECO:0000313" key="2">
    <source>
        <dbReference type="Proteomes" id="UP001049176"/>
    </source>
</evidence>
<dbReference type="GeneID" id="66074278"/>
<name>A0A9P8ADR8_9AGAR</name>